<gene>
    <name evidence="2" type="ORF">XNOV1_A000456</name>
</gene>
<proteinExistence type="predicted"/>
<evidence type="ECO:0008006" key="4">
    <source>
        <dbReference type="Google" id="ProtNLM"/>
    </source>
</evidence>
<accession>A0AAV1GMW3</accession>
<name>A0AAV1GMW3_XYRNO</name>
<evidence type="ECO:0000313" key="3">
    <source>
        <dbReference type="Proteomes" id="UP001178508"/>
    </source>
</evidence>
<feature type="chain" id="PRO_5043920222" description="Saposin B-type domain-containing protein" evidence="1">
    <location>
        <begin position="19"/>
        <end position="166"/>
    </location>
</feature>
<dbReference type="EMBL" id="OY660879">
    <property type="protein sequence ID" value="CAJ1075005.1"/>
    <property type="molecule type" value="Genomic_DNA"/>
</dbReference>
<dbReference type="AlphaFoldDB" id="A0AAV1GMW3"/>
<organism evidence="2 3">
    <name type="scientific">Xyrichtys novacula</name>
    <name type="common">Pearly razorfish</name>
    <name type="synonym">Hemipteronotus novacula</name>
    <dbReference type="NCBI Taxonomy" id="13765"/>
    <lineage>
        <taxon>Eukaryota</taxon>
        <taxon>Metazoa</taxon>
        <taxon>Chordata</taxon>
        <taxon>Craniata</taxon>
        <taxon>Vertebrata</taxon>
        <taxon>Euteleostomi</taxon>
        <taxon>Actinopterygii</taxon>
        <taxon>Neopterygii</taxon>
        <taxon>Teleostei</taxon>
        <taxon>Neoteleostei</taxon>
        <taxon>Acanthomorphata</taxon>
        <taxon>Eupercaria</taxon>
        <taxon>Labriformes</taxon>
        <taxon>Labridae</taxon>
        <taxon>Xyrichtys</taxon>
    </lineage>
</organism>
<reference evidence="2" key="1">
    <citation type="submission" date="2023-08" db="EMBL/GenBank/DDBJ databases">
        <authorList>
            <person name="Alioto T."/>
            <person name="Alioto T."/>
            <person name="Gomez Garrido J."/>
        </authorList>
    </citation>
    <scope>NUCLEOTIDE SEQUENCE</scope>
</reference>
<keyword evidence="3" id="KW-1185">Reference proteome</keyword>
<dbReference type="Proteomes" id="UP001178508">
    <property type="component" value="Chromosome 16"/>
</dbReference>
<protein>
    <recommendedName>
        <fullName evidence="4">Saposin B-type domain-containing protein</fullName>
    </recommendedName>
</protein>
<sequence length="166" mass="18752">MKTFIFLIFVCSLLPVQPKEMDRYVDCESCLTAAQEIEKSLKGAPAESRQTIVKGLLHGDVCKKLHSFQHAHISKDKLIISCMKLMDSNYDQFYEALVAKEPNNLGIVLCYEQSRACVGVKRQSFEDVKQSFSADDIEALIQANKEKVRISQPVHSGSRESPRDEL</sequence>
<evidence type="ECO:0000313" key="2">
    <source>
        <dbReference type="EMBL" id="CAJ1075005.1"/>
    </source>
</evidence>
<feature type="signal peptide" evidence="1">
    <location>
        <begin position="1"/>
        <end position="18"/>
    </location>
</feature>
<evidence type="ECO:0000256" key="1">
    <source>
        <dbReference type="SAM" id="SignalP"/>
    </source>
</evidence>
<keyword evidence="1" id="KW-0732">Signal</keyword>